<evidence type="ECO:0000256" key="2">
    <source>
        <dbReference type="ARBA" id="ARBA00022525"/>
    </source>
</evidence>
<dbReference type="Proteomes" id="UP000475862">
    <property type="component" value="Unassembled WGS sequence"/>
</dbReference>
<feature type="domain" description="Saposin B-type" evidence="8">
    <location>
        <begin position="312"/>
        <end position="391"/>
    </location>
</feature>
<dbReference type="Pfam" id="PF05184">
    <property type="entry name" value="SapB_1"/>
    <property type="match status" value="5"/>
</dbReference>
<accession>A0A6G0SZ40</accession>
<dbReference type="GO" id="GO:0005576">
    <property type="term" value="C:extracellular region"/>
    <property type="evidence" value="ECO:0007669"/>
    <property type="project" value="UniProtKB-SubCell"/>
</dbReference>
<name>A0A6G0SZ40_APHGL</name>
<dbReference type="GO" id="GO:0016020">
    <property type="term" value="C:membrane"/>
    <property type="evidence" value="ECO:0007669"/>
    <property type="project" value="GOC"/>
</dbReference>
<feature type="domain" description="Saposin B-type" evidence="8">
    <location>
        <begin position="924"/>
        <end position="1003"/>
    </location>
</feature>
<sequence>MLYEQHRYYQITIFPRTSPPHFSNRGRRIVRFTLVIPSPLRTKAFSRFIIVSQSYFYNPCAQYVVLYIVQYTVAVPFDLCESSTILLLLPSRPSRHPHVRDVSRYLLDEQRPIHTTSCVFRRKKTLKMTALAGGARLCGPLAFIGLVALLSTGAVAVSETVIVQRHVQLLGVQECTFGPSFWCKNITNAAGCNAVQHCIQTTWVSQTYPEDNDDICTICKNMVKEARDTLTSNVTLEELKEVFEGSCKLLPLKVIKNECIKLSDDFIPELVDTLASQMDPNVVCTVSGLCNNARIDKLLLENKEKEQPVVNKYHPCEQCSIVMDKGEHLVQSMSRDDILNKILMMCGELSSYSDACSSIVLTYHNEIFTFIKDGFNKRNVCFLSGMCSEAFHPHADGYEKSKNVLMGVEISNAGERGRIQIQKSNEVSDELTCEFCETLVKHLRDILVANTTEEQFSDVLKGLCKQTRSFSNECLAIVEENYTRIYQFLVNELNGKVLCTIVGICPKSLDSRYNLNYMIPMYPIIPIELLQSQEATKIEENDSFTVKKEQNEHKPTLVVVDEQPPKIQNINVIKKSPVIDVFYKEMHFVVNDVSMPTDKTTCFLCQSILNYVQQVVTDPKSEAEIRSALEKSCLVVPSSFEQQCKQFVDQYGDAFISLVAQEVDPSIICPELKLCPVTDLSLTSNKDSESSNNCPMCVIFMSALESEISNKDTEEVIKKKLEKLCTKLPSKWKGECTDFVSSQLQSILDMLVAQVKPEEICVLLDICKPKTISESAENDLETNMIATAGQITVVFPGYNMGQLLANNYKMLEEPKVPTPFCLVCTVVMKYLHSVIRDKNNQEEIEHVLDSICSILPNVEENECQSFIDSNYQQIIKFIQIGTDPGVACMALMVCEEDKIRHKINIDLPKKNVHLTTTESVELDKTDSCAACEAFITVFEDRLTNDSISIDEIDLVELCNEVEITYKDQCMEMIESYAQSFKNLRNNLPTWMMCEETGLCSKNKSFGVNQFSNTRCLEGSKYWCASWDNAKECKAEMLCKRSSWNMKIIEN</sequence>
<keyword evidence="11" id="KW-1185">Reference proteome</keyword>
<evidence type="ECO:0000256" key="1">
    <source>
        <dbReference type="ARBA" id="ARBA00004613"/>
    </source>
</evidence>
<feature type="transmembrane region" description="Helical" evidence="7">
    <location>
        <begin position="130"/>
        <end position="157"/>
    </location>
</feature>
<evidence type="ECO:0000256" key="7">
    <source>
        <dbReference type="SAM" id="Phobius"/>
    </source>
</evidence>
<dbReference type="SMART" id="SM00741">
    <property type="entry name" value="SapB"/>
    <property type="match status" value="7"/>
</dbReference>
<dbReference type="OrthoDB" id="69496at2759"/>
<feature type="domain" description="Saposin B-type" evidence="8">
    <location>
        <begin position="690"/>
        <end position="771"/>
    </location>
</feature>
<dbReference type="Pfam" id="PF02199">
    <property type="entry name" value="SapA"/>
    <property type="match status" value="2"/>
</dbReference>
<organism evidence="10 11">
    <name type="scientific">Aphis glycines</name>
    <name type="common">Soybean aphid</name>
    <dbReference type="NCBI Taxonomy" id="307491"/>
    <lineage>
        <taxon>Eukaryota</taxon>
        <taxon>Metazoa</taxon>
        <taxon>Ecdysozoa</taxon>
        <taxon>Arthropoda</taxon>
        <taxon>Hexapoda</taxon>
        <taxon>Insecta</taxon>
        <taxon>Pterygota</taxon>
        <taxon>Neoptera</taxon>
        <taxon>Paraneoptera</taxon>
        <taxon>Hemiptera</taxon>
        <taxon>Sternorrhyncha</taxon>
        <taxon>Aphidomorpha</taxon>
        <taxon>Aphidoidea</taxon>
        <taxon>Aphididae</taxon>
        <taxon>Aphidini</taxon>
        <taxon>Aphis</taxon>
        <taxon>Aphis</taxon>
    </lineage>
</organism>
<feature type="domain" description="Saposin B-type" evidence="8">
    <location>
        <begin position="212"/>
        <end position="294"/>
    </location>
</feature>
<dbReference type="PROSITE" id="PS51110">
    <property type="entry name" value="SAP_A"/>
    <property type="match status" value="2"/>
</dbReference>
<keyword evidence="4" id="KW-0677">Repeat</keyword>
<evidence type="ECO:0000256" key="5">
    <source>
        <dbReference type="ARBA" id="ARBA00023157"/>
    </source>
</evidence>
<feature type="domain" description="Saposin A-type" evidence="9">
    <location>
        <begin position="168"/>
        <end position="208"/>
    </location>
</feature>
<feature type="domain" description="Saposin B-type" evidence="8">
    <location>
        <begin position="429"/>
        <end position="509"/>
    </location>
</feature>
<keyword evidence="7" id="KW-0472">Membrane</keyword>
<comment type="subcellular location">
    <subcellularLocation>
        <location evidence="1">Secreted</location>
    </subcellularLocation>
</comment>
<feature type="domain" description="Saposin B-type" evidence="8">
    <location>
        <begin position="817"/>
        <end position="898"/>
    </location>
</feature>
<evidence type="ECO:0000313" key="10">
    <source>
        <dbReference type="EMBL" id="KAE9523522.1"/>
    </source>
</evidence>
<evidence type="ECO:0000256" key="3">
    <source>
        <dbReference type="ARBA" id="ARBA00022729"/>
    </source>
</evidence>
<keyword evidence="6" id="KW-0325">Glycoprotein</keyword>
<dbReference type="GO" id="GO:0005764">
    <property type="term" value="C:lysosome"/>
    <property type="evidence" value="ECO:0007669"/>
    <property type="project" value="InterPro"/>
</dbReference>
<dbReference type="InterPro" id="IPR007856">
    <property type="entry name" value="SapB_1"/>
</dbReference>
<dbReference type="InterPro" id="IPR051428">
    <property type="entry name" value="Sphingo_Act-Surfact_Prot"/>
</dbReference>
<feature type="domain" description="Saposin A-type" evidence="9">
    <location>
        <begin position="1008"/>
        <end position="1048"/>
    </location>
</feature>
<evidence type="ECO:0000259" key="9">
    <source>
        <dbReference type="PROSITE" id="PS51110"/>
    </source>
</evidence>
<keyword evidence="5" id="KW-1015">Disulfide bond</keyword>
<evidence type="ECO:0008006" key="12">
    <source>
        <dbReference type="Google" id="ProtNLM"/>
    </source>
</evidence>
<dbReference type="PANTHER" id="PTHR11480:SF3">
    <property type="entry name" value="BCDNA.GH08312"/>
    <property type="match status" value="1"/>
</dbReference>
<dbReference type="Gene3D" id="1.10.225.10">
    <property type="entry name" value="Saposin-like"/>
    <property type="match status" value="7"/>
</dbReference>
<dbReference type="PRINTS" id="PR01797">
    <property type="entry name" value="SAPOSIN"/>
</dbReference>
<evidence type="ECO:0000256" key="4">
    <source>
        <dbReference type="ARBA" id="ARBA00022737"/>
    </source>
</evidence>
<dbReference type="FunFam" id="1.10.225.10:FF:000002">
    <property type="entry name" value="prosaposin isoform X2"/>
    <property type="match status" value="1"/>
</dbReference>
<dbReference type="SMART" id="SM00162">
    <property type="entry name" value="SAPA"/>
    <property type="match status" value="2"/>
</dbReference>
<gene>
    <name evidence="10" type="ORF">AGLY_016074</name>
</gene>
<dbReference type="InterPro" id="IPR011001">
    <property type="entry name" value="Saposin-like"/>
</dbReference>
<comment type="caution">
    <text evidence="10">The sequence shown here is derived from an EMBL/GenBank/DDBJ whole genome shotgun (WGS) entry which is preliminary data.</text>
</comment>
<dbReference type="InterPro" id="IPR008138">
    <property type="entry name" value="SapB_2"/>
</dbReference>
<dbReference type="EMBL" id="VYZN01000079">
    <property type="protein sequence ID" value="KAE9523522.1"/>
    <property type="molecule type" value="Genomic_DNA"/>
</dbReference>
<dbReference type="InterPro" id="IPR003119">
    <property type="entry name" value="SAP_A"/>
</dbReference>
<dbReference type="SUPFAM" id="SSF47862">
    <property type="entry name" value="Saposin"/>
    <property type="match status" value="7"/>
</dbReference>
<keyword evidence="7" id="KW-1133">Transmembrane helix</keyword>
<keyword evidence="3" id="KW-0732">Signal</keyword>
<evidence type="ECO:0000259" key="8">
    <source>
        <dbReference type="PROSITE" id="PS50015"/>
    </source>
</evidence>
<evidence type="ECO:0000256" key="6">
    <source>
        <dbReference type="ARBA" id="ARBA00023180"/>
    </source>
</evidence>
<dbReference type="Pfam" id="PF03489">
    <property type="entry name" value="SapB_2"/>
    <property type="match status" value="4"/>
</dbReference>
<keyword evidence="2" id="KW-0964">Secreted</keyword>
<dbReference type="InterPro" id="IPR008139">
    <property type="entry name" value="SaposinB_dom"/>
</dbReference>
<evidence type="ECO:0000313" key="11">
    <source>
        <dbReference type="Proteomes" id="UP000475862"/>
    </source>
</evidence>
<dbReference type="PANTHER" id="PTHR11480">
    <property type="entry name" value="SAPOSIN-RELATED"/>
    <property type="match status" value="1"/>
</dbReference>
<dbReference type="GO" id="GO:0006665">
    <property type="term" value="P:sphingolipid metabolic process"/>
    <property type="evidence" value="ECO:0007669"/>
    <property type="project" value="InterPro"/>
</dbReference>
<reference evidence="10 11" key="1">
    <citation type="submission" date="2019-08" db="EMBL/GenBank/DDBJ databases">
        <title>The genome of the soybean aphid Biotype 1, its phylome, world population structure and adaptation to the North American continent.</title>
        <authorList>
            <person name="Giordano R."/>
            <person name="Donthu R.K."/>
            <person name="Hernandez A.G."/>
            <person name="Wright C.L."/>
            <person name="Zimin A.V."/>
        </authorList>
    </citation>
    <scope>NUCLEOTIDE SEQUENCE [LARGE SCALE GENOMIC DNA]</scope>
    <source>
        <tissue evidence="10">Whole aphids</tissue>
    </source>
</reference>
<keyword evidence="7" id="KW-0812">Transmembrane</keyword>
<dbReference type="PROSITE" id="PS50015">
    <property type="entry name" value="SAP_B"/>
    <property type="match status" value="7"/>
</dbReference>
<dbReference type="InterPro" id="IPR008373">
    <property type="entry name" value="Saposin"/>
</dbReference>
<proteinExistence type="predicted"/>
<feature type="domain" description="Saposin B-type" evidence="8">
    <location>
        <begin position="598"/>
        <end position="679"/>
    </location>
</feature>
<dbReference type="AlphaFoldDB" id="A0A6G0SZ40"/>
<protein>
    <recommendedName>
        <fullName evidence="12">Saposin B-type domain-containing protein</fullName>
    </recommendedName>
</protein>